<reference evidence="2 3" key="1">
    <citation type="submission" date="2024-03" db="EMBL/GenBank/DDBJ databases">
        <title>Complete genome sequence of the green alga Chloropicon roscoffensis RCC1871.</title>
        <authorList>
            <person name="Lemieux C."/>
            <person name="Pombert J.-F."/>
            <person name="Otis C."/>
            <person name="Turmel M."/>
        </authorList>
    </citation>
    <scope>NUCLEOTIDE SEQUENCE [LARGE SCALE GENOMIC DNA]</scope>
    <source>
        <strain evidence="2 3">RCC1871</strain>
    </source>
</reference>
<organism evidence="2 3">
    <name type="scientific">Chloropicon roscoffensis</name>
    <dbReference type="NCBI Taxonomy" id="1461544"/>
    <lineage>
        <taxon>Eukaryota</taxon>
        <taxon>Viridiplantae</taxon>
        <taxon>Chlorophyta</taxon>
        <taxon>Chloropicophyceae</taxon>
        <taxon>Chloropicales</taxon>
        <taxon>Chloropicaceae</taxon>
        <taxon>Chloropicon</taxon>
    </lineage>
</organism>
<protein>
    <submittedName>
        <fullName evidence="2">Uncharacterized protein</fullName>
    </submittedName>
</protein>
<evidence type="ECO:0000313" key="3">
    <source>
        <dbReference type="Proteomes" id="UP001472866"/>
    </source>
</evidence>
<name>A0AAX4P9W9_9CHLO</name>
<evidence type="ECO:0000256" key="1">
    <source>
        <dbReference type="SAM" id="SignalP"/>
    </source>
</evidence>
<feature type="chain" id="PRO_5043601398" evidence="1">
    <location>
        <begin position="28"/>
        <end position="255"/>
    </location>
</feature>
<evidence type="ECO:0000313" key="2">
    <source>
        <dbReference type="EMBL" id="WZN62679.1"/>
    </source>
</evidence>
<accession>A0AAX4P9W9</accession>
<dbReference type="Proteomes" id="UP001472866">
    <property type="component" value="Chromosome 06"/>
</dbReference>
<feature type="signal peptide" evidence="1">
    <location>
        <begin position="1"/>
        <end position="27"/>
    </location>
</feature>
<dbReference type="EMBL" id="CP151506">
    <property type="protein sequence ID" value="WZN62679.1"/>
    <property type="molecule type" value="Genomic_DNA"/>
</dbReference>
<proteinExistence type="predicted"/>
<sequence length="255" mass="27422">MRKRDHAAPALAVVAVLLFLPAAQCLAGSFPTPPGMDPNEFAKFVPTMVSTLTTCGGSESLLDALSVYTGNQVFINRALSGVNELNKRVSEAKPTAATADTRENPVVEGVLQTLTSSGMTALIKDPKFVKLSNALNLTCILNRPEVSSAIEQKANESLAAAEGSPEGSNSIDVVTYWIEYGLLQDMAGFIGPKYVECGGNLRILLQFAQAFSYLVLANRDEPNRGSSANPALEKYNAYTPEELYTIFQCKTRGYT</sequence>
<keyword evidence="3" id="KW-1185">Reference proteome</keyword>
<dbReference type="AlphaFoldDB" id="A0AAX4P9W9"/>
<keyword evidence="1" id="KW-0732">Signal</keyword>
<gene>
    <name evidence="2" type="ORF">HKI87_06g42210</name>
</gene>